<dbReference type="PROSITE" id="PS50110">
    <property type="entry name" value="RESPONSE_REGULATORY"/>
    <property type="match status" value="1"/>
</dbReference>
<dbReference type="Gene3D" id="3.30.565.10">
    <property type="entry name" value="Histidine kinase-like ATPase, C-terminal domain"/>
    <property type="match status" value="1"/>
</dbReference>
<keyword evidence="4 7" id="KW-0597">Phosphoprotein</keyword>
<accession>A0ABS4SGS9</accession>
<dbReference type="CDD" id="cd00082">
    <property type="entry name" value="HisKA"/>
    <property type="match status" value="1"/>
</dbReference>
<dbReference type="SMART" id="SM00304">
    <property type="entry name" value="HAMP"/>
    <property type="match status" value="1"/>
</dbReference>
<evidence type="ECO:0000256" key="5">
    <source>
        <dbReference type="ARBA" id="ARBA00022679"/>
    </source>
</evidence>
<evidence type="ECO:0000256" key="7">
    <source>
        <dbReference type="PROSITE-ProRule" id="PRU00169"/>
    </source>
</evidence>
<dbReference type="InterPro" id="IPR005467">
    <property type="entry name" value="His_kinase_dom"/>
</dbReference>
<feature type="domain" description="HAMP" evidence="12">
    <location>
        <begin position="317"/>
        <end position="370"/>
    </location>
</feature>
<dbReference type="InterPro" id="IPR013656">
    <property type="entry name" value="PAS_4"/>
</dbReference>
<dbReference type="Gene3D" id="3.40.50.2300">
    <property type="match status" value="1"/>
</dbReference>
<dbReference type="PROSITE" id="PS50112">
    <property type="entry name" value="PAS"/>
    <property type="match status" value="1"/>
</dbReference>
<dbReference type="CDD" id="cd00156">
    <property type="entry name" value="REC"/>
    <property type="match status" value="1"/>
</dbReference>
<proteinExistence type="predicted"/>
<dbReference type="Pfam" id="PF00672">
    <property type="entry name" value="HAMP"/>
    <property type="match status" value="1"/>
</dbReference>
<feature type="domain" description="PAS" evidence="11">
    <location>
        <begin position="378"/>
        <end position="414"/>
    </location>
</feature>
<dbReference type="Gene3D" id="6.10.340.10">
    <property type="match status" value="1"/>
</dbReference>
<reference evidence="13 14" key="1">
    <citation type="submission" date="2021-03" db="EMBL/GenBank/DDBJ databases">
        <title>Genomic Encyclopedia of Type Strains, Phase III (KMG-III): the genomes of soil and plant-associated and newly described type strains.</title>
        <authorList>
            <person name="Whitman W."/>
        </authorList>
    </citation>
    <scope>NUCLEOTIDE SEQUENCE [LARGE SCALE GENOMIC DNA]</scope>
    <source>
        <strain evidence="13 14">IMMIB AFH-6</strain>
    </source>
</reference>
<dbReference type="InterPro" id="IPR003660">
    <property type="entry name" value="HAMP_dom"/>
</dbReference>
<dbReference type="InterPro" id="IPR000014">
    <property type="entry name" value="PAS"/>
</dbReference>
<dbReference type="PROSITE" id="PS50109">
    <property type="entry name" value="HIS_KIN"/>
    <property type="match status" value="1"/>
</dbReference>
<dbReference type="EMBL" id="JAGINP010000004">
    <property type="protein sequence ID" value="MBP2291774.1"/>
    <property type="molecule type" value="Genomic_DNA"/>
</dbReference>
<dbReference type="Pfam" id="PF00512">
    <property type="entry name" value="HisKA"/>
    <property type="match status" value="1"/>
</dbReference>
<dbReference type="RefSeq" id="WP_209765368.1">
    <property type="nucleotide sequence ID" value="NZ_JAGINP010000004.1"/>
</dbReference>
<dbReference type="SUPFAM" id="SSF55785">
    <property type="entry name" value="PYP-like sensor domain (PAS domain)"/>
    <property type="match status" value="1"/>
</dbReference>
<dbReference type="SUPFAM" id="SSF47384">
    <property type="entry name" value="Homodimeric domain of signal transducing histidine kinase"/>
    <property type="match status" value="1"/>
</dbReference>
<feature type="domain" description="Response regulatory" evidence="10">
    <location>
        <begin position="746"/>
        <end position="863"/>
    </location>
</feature>
<keyword evidence="6 13" id="KW-0418">Kinase</keyword>
<evidence type="ECO:0000256" key="2">
    <source>
        <dbReference type="ARBA" id="ARBA00004370"/>
    </source>
</evidence>
<evidence type="ECO:0000256" key="6">
    <source>
        <dbReference type="ARBA" id="ARBA00022777"/>
    </source>
</evidence>
<comment type="subcellular location">
    <subcellularLocation>
        <location evidence="2">Membrane</location>
    </subcellularLocation>
</comment>
<keyword evidence="8" id="KW-0175">Coiled coil</keyword>
<dbReference type="SMART" id="SM00388">
    <property type="entry name" value="HisKA"/>
    <property type="match status" value="1"/>
</dbReference>
<dbReference type="PANTHER" id="PTHR43047">
    <property type="entry name" value="TWO-COMPONENT HISTIDINE PROTEIN KINASE"/>
    <property type="match status" value="1"/>
</dbReference>
<dbReference type="Pfam" id="PF02518">
    <property type="entry name" value="HATPase_c"/>
    <property type="match status" value="1"/>
</dbReference>
<dbReference type="InterPro" id="IPR003661">
    <property type="entry name" value="HisK_dim/P_dom"/>
</dbReference>
<dbReference type="Gene3D" id="1.10.287.130">
    <property type="match status" value="1"/>
</dbReference>
<dbReference type="PANTHER" id="PTHR43047:SF9">
    <property type="entry name" value="HISTIDINE KINASE"/>
    <property type="match status" value="1"/>
</dbReference>
<dbReference type="PROSITE" id="PS50885">
    <property type="entry name" value="HAMP"/>
    <property type="match status" value="1"/>
</dbReference>
<dbReference type="InterPro" id="IPR003594">
    <property type="entry name" value="HATPase_dom"/>
</dbReference>
<feature type="modified residue" description="4-aspartylphosphate" evidence="7">
    <location>
        <position position="797"/>
    </location>
</feature>
<dbReference type="Pfam" id="PF00072">
    <property type="entry name" value="Response_reg"/>
    <property type="match status" value="1"/>
</dbReference>
<dbReference type="SMART" id="SM00091">
    <property type="entry name" value="PAS"/>
    <property type="match status" value="1"/>
</dbReference>
<organism evidence="13 14">
    <name type="scientific">Azospirillum rugosum</name>
    <dbReference type="NCBI Taxonomy" id="416170"/>
    <lineage>
        <taxon>Bacteria</taxon>
        <taxon>Pseudomonadati</taxon>
        <taxon>Pseudomonadota</taxon>
        <taxon>Alphaproteobacteria</taxon>
        <taxon>Rhodospirillales</taxon>
        <taxon>Azospirillaceae</taxon>
        <taxon>Azospirillum</taxon>
    </lineage>
</organism>
<evidence type="ECO:0000259" key="10">
    <source>
        <dbReference type="PROSITE" id="PS50110"/>
    </source>
</evidence>
<comment type="caution">
    <text evidence="13">The sequence shown here is derived from an EMBL/GenBank/DDBJ whole genome shotgun (WGS) entry which is preliminary data.</text>
</comment>
<evidence type="ECO:0000256" key="1">
    <source>
        <dbReference type="ARBA" id="ARBA00000085"/>
    </source>
</evidence>
<feature type="domain" description="Histidine kinase" evidence="9">
    <location>
        <begin position="510"/>
        <end position="724"/>
    </location>
</feature>
<evidence type="ECO:0000259" key="9">
    <source>
        <dbReference type="PROSITE" id="PS50109"/>
    </source>
</evidence>
<feature type="coiled-coil region" evidence="8">
    <location>
        <begin position="361"/>
        <end position="388"/>
    </location>
</feature>
<dbReference type="InterPro" id="IPR036097">
    <property type="entry name" value="HisK_dim/P_sf"/>
</dbReference>
<dbReference type="InterPro" id="IPR035965">
    <property type="entry name" value="PAS-like_dom_sf"/>
</dbReference>
<sequence>MARRSSAPFRPMTLPSRLILLVLLATLPAIGIQAYNDFRARQAGEARAVEEASRLLALIQDEQQRVIDGVREVLVTVAEIAPTLVGDEARCRTFLARLRRQLPRAQGIVLTDLAGVVRCASEPGLVGITIGDRPHIRMALFGQAFAIGDYVLRRTDGRAVLPFGVPFTDADGRVAGAVGIAVDAGWMRDYLARKPLPPHADLLLADRNGVLLGRFPDEESNGGPVEAAQVGKPLPSQLLSLLRAEAGGVTVIPGLDGHERIIASAPVQDPPQGLFMAVGLDRDQAMRARAAAAQRSILLLSLSTGLALAAAWFGARAFVLRPVARVRSVIERWRAGDHGARIGAQPDGTEIGHLAQTFDAMADELQTRERAREEAHAAERRMAAILASSTDAVLEFDRNGVITFANDRASVLFGGGTLSGRSYTAVLPGYAVAPFEERFRPAIDQGVPAELEVWFSATDEWHALRLFPMGDRLAVYALDVTGRKRMEEDLRRAKDQAERANRAKSRFLAAASHDLRQPVQSLFFFATALSDQMRRQPTGYATVEAMQQALEALKRLLDGLLDISKLDAGVVKPVPTVLALQPVFDRLAAEYRPQAARKGLDLRIVATGLHVRSDAMLLERILRNLLDNALRYTPGGRILLGARRCGGEVRVTVCDSGIGVPPERRDEIFEEFTQIGNPERDRERGLGLGLAIVRRLSALLEHPLTLRSELGRGSAFTVAVPRAEAPPLPAPAPKASLPRDPERPTLVLVIDDEVIILMGLRAMLEGWGYEVIAATAEEEAIGLLEKDGRRPDLVLADYRLRQGKTGPEALRAVHAHFNAAIPSIILTGDTAPERIVEAQRSGFSILHKPVSAHHLRKVVGEVGGEVSGGAPSPSLPRCAGEGAGALSTFGGSPLHLEEGEG</sequence>
<dbReference type="EC" id="2.7.13.3" evidence="3"/>
<keyword evidence="5" id="KW-0808">Transferase</keyword>
<dbReference type="SUPFAM" id="SSF158472">
    <property type="entry name" value="HAMP domain-like"/>
    <property type="match status" value="1"/>
</dbReference>
<dbReference type="PRINTS" id="PR00344">
    <property type="entry name" value="BCTRLSENSOR"/>
</dbReference>
<dbReference type="SUPFAM" id="SSF55874">
    <property type="entry name" value="ATPase domain of HSP90 chaperone/DNA topoisomerase II/histidine kinase"/>
    <property type="match status" value="1"/>
</dbReference>
<dbReference type="CDD" id="cd12914">
    <property type="entry name" value="PDC1_DGC_like"/>
    <property type="match status" value="1"/>
</dbReference>
<keyword evidence="14" id="KW-1185">Reference proteome</keyword>
<feature type="coiled-coil region" evidence="8">
    <location>
        <begin position="483"/>
        <end position="510"/>
    </location>
</feature>
<dbReference type="SUPFAM" id="SSF52172">
    <property type="entry name" value="CheY-like"/>
    <property type="match status" value="1"/>
</dbReference>
<evidence type="ECO:0000313" key="14">
    <source>
        <dbReference type="Proteomes" id="UP000781958"/>
    </source>
</evidence>
<comment type="catalytic activity">
    <reaction evidence="1">
        <text>ATP + protein L-histidine = ADP + protein N-phospho-L-histidine.</text>
        <dbReference type="EC" id="2.7.13.3"/>
    </reaction>
</comment>
<dbReference type="Pfam" id="PF08448">
    <property type="entry name" value="PAS_4"/>
    <property type="match status" value="1"/>
</dbReference>
<evidence type="ECO:0000256" key="8">
    <source>
        <dbReference type="SAM" id="Coils"/>
    </source>
</evidence>
<evidence type="ECO:0000256" key="3">
    <source>
        <dbReference type="ARBA" id="ARBA00012438"/>
    </source>
</evidence>
<dbReference type="SMART" id="SM00387">
    <property type="entry name" value="HATPase_c"/>
    <property type="match status" value="1"/>
</dbReference>
<evidence type="ECO:0000259" key="12">
    <source>
        <dbReference type="PROSITE" id="PS50885"/>
    </source>
</evidence>
<dbReference type="GO" id="GO:0016301">
    <property type="term" value="F:kinase activity"/>
    <property type="evidence" value="ECO:0007669"/>
    <property type="project" value="UniProtKB-KW"/>
</dbReference>
<dbReference type="InterPro" id="IPR001789">
    <property type="entry name" value="Sig_transdc_resp-reg_receiver"/>
</dbReference>
<name>A0ABS4SGS9_9PROT</name>
<dbReference type="InterPro" id="IPR036890">
    <property type="entry name" value="HATPase_C_sf"/>
</dbReference>
<protein>
    <recommendedName>
        <fullName evidence="3">histidine kinase</fullName>
        <ecNumber evidence="3">2.7.13.3</ecNumber>
    </recommendedName>
</protein>
<dbReference type="Proteomes" id="UP000781958">
    <property type="component" value="Unassembled WGS sequence"/>
</dbReference>
<evidence type="ECO:0000259" key="11">
    <source>
        <dbReference type="PROSITE" id="PS50112"/>
    </source>
</evidence>
<dbReference type="CDD" id="cd00130">
    <property type="entry name" value="PAS"/>
    <property type="match status" value="1"/>
</dbReference>
<dbReference type="SMART" id="SM00448">
    <property type="entry name" value="REC"/>
    <property type="match status" value="1"/>
</dbReference>
<gene>
    <name evidence="13" type="ORF">J2851_001523</name>
</gene>
<dbReference type="CDD" id="cd06225">
    <property type="entry name" value="HAMP"/>
    <property type="match status" value="1"/>
</dbReference>
<evidence type="ECO:0000256" key="4">
    <source>
        <dbReference type="ARBA" id="ARBA00022553"/>
    </source>
</evidence>
<dbReference type="Gene3D" id="3.30.450.20">
    <property type="entry name" value="PAS domain"/>
    <property type="match status" value="2"/>
</dbReference>
<dbReference type="InterPro" id="IPR011006">
    <property type="entry name" value="CheY-like_superfamily"/>
</dbReference>
<dbReference type="CDD" id="cd00075">
    <property type="entry name" value="HATPase"/>
    <property type="match status" value="1"/>
</dbReference>
<dbReference type="InterPro" id="IPR004358">
    <property type="entry name" value="Sig_transdc_His_kin-like_C"/>
</dbReference>
<evidence type="ECO:0000313" key="13">
    <source>
        <dbReference type="EMBL" id="MBP2291774.1"/>
    </source>
</evidence>